<dbReference type="PROSITE" id="PS00107">
    <property type="entry name" value="PROTEIN_KINASE_ATP"/>
    <property type="match status" value="1"/>
</dbReference>
<dbReference type="PANTHER" id="PTHR43289:SF6">
    <property type="entry name" value="SERINE_THREONINE-PROTEIN KINASE NEKL-3"/>
    <property type="match status" value="1"/>
</dbReference>
<feature type="compositionally biased region" description="Basic and acidic residues" evidence="8">
    <location>
        <begin position="439"/>
        <end position="449"/>
    </location>
</feature>
<dbReference type="PANTHER" id="PTHR43289">
    <property type="entry name" value="MITOGEN-ACTIVATED PROTEIN KINASE KINASE KINASE 20-RELATED"/>
    <property type="match status" value="1"/>
</dbReference>
<sequence length="725" mass="84777">MQYNNQPNDKDITEKTQTMINQKGFIISPEDSQTIINQPTGSQNANQTIINPQDSHQTMIHPQDSNQTIFEGQIMATPNETLAANTGVDNLQQRTMLEQQPTQNFSKTTSAQVQANSQQQTSVPKMFANKYQIVGVLGAGAMGKVFEAVQIGKNKRFAIKVIHKNKEGSQEMVKRFYRESKLLAKLNHPNIIKIHEHGEFQGQPYFVMDLVKGSTFTKIIKQSNYPFRRKLVLLTQVLEAVHSAHLEGIIHRDLKPDNIMVTGNGKALVMDFGIARDQGDNQSTKLTKTGMLVGTPLYMSPEQINGEKVTSQSDIYTMGVIMYEVITGKVPFEGNLSKIMWQIAHSDPVHPREISDKIPKNLSAICLKAMVKEQEERYPTARAMANDIKRYLKGQKISVKHPFDPKKWLAQNYRKVVIPIILVCAGLFFALNNTHQDDHNNETVQRNDETQNVADNNPSDREQQNNDTQQNDNTNKMKNEDNRDDRHPRHDRFSSKDKRDDLRPPRHDRFSSKDKRDDRHPPRHDRFSSNKEDKRDDRHPRRDRFSSNNEDNRDDRHPPRHDRFSSNNEDNRDDKRRPIRDRFSSNNENNRDDRRRPIRDRFSSNENDRRHPIRDRFSNEDNRDDRRRPIRDRFSSNENDRRRPIRDRFSNEDDRTDRHPPRSRFSQDNRPTPEDRMIGEHFRYCRECHDLIRKNRIDLGGPPPNWSRVPEKILKKIKQHAQNDR</sequence>
<evidence type="ECO:0000256" key="3">
    <source>
        <dbReference type="ARBA" id="ARBA00022679"/>
    </source>
</evidence>
<evidence type="ECO:0000256" key="7">
    <source>
        <dbReference type="PROSITE-ProRule" id="PRU10141"/>
    </source>
</evidence>
<dbReference type="SMART" id="SM00220">
    <property type="entry name" value="S_TKc"/>
    <property type="match status" value="1"/>
</dbReference>
<keyword evidence="2 10" id="KW-0723">Serine/threonine-protein kinase</keyword>
<dbReference type="PROSITE" id="PS00108">
    <property type="entry name" value="PROTEIN_KINASE_ST"/>
    <property type="match status" value="1"/>
</dbReference>
<dbReference type="KEGG" id="uam:UABAM_02101"/>
<keyword evidence="6 7" id="KW-0067">ATP-binding</keyword>
<feature type="domain" description="Protein kinase" evidence="9">
    <location>
        <begin position="131"/>
        <end position="404"/>
    </location>
</feature>
<feature type="compositionally biased region" description="Basic and acidic residues" evidence="8">
    <location>
        <begin position="475"/>
        <end position="675"/>
    </location>
</feature>
<keyword evidence="4 7" id="KW-0547">Nucleotide-binding</keyword>
<accession>A0A5S9ILJ2</accession>
<dbReference type="InterPro" id="IPR017441">
    <property type="entry name" value="Protein_kinase_ATP_BS"/>
</dbReference>
<dbReference type="EC" id="2.7.11.1" evidence="1"/>
<organism evidence="10 11">
    <name type="scientific">Uabimicrobium amorphum</name>
    <dbReference type="NCBI Taxonomy" id="2596890"/>
    <lineage>
        <taxon>Bacteria</taxon>
        <taxon>Pseudomonadati</taxon>
        <taxon>Planctomycetota</taxon>
        <taxon>Candidatus Uabimicrobiia</taxon>
        <taxon>Candidatus Uabimicrobiales</taxon>
        <taxon>Candidatus Uabimicrobiaceae</taxon>
        <taxon>Candidatus Uabimicrobium</taxon>
    </lineage>
</organism>
<dbReference type="GO" id="GO:0005524">
    <property type="term" value="F:ATP binding"/>
    <property type="evidence" value="ECO:0007669"/>
    <property type="project" value="UniProtKB-UniRule"/>
</dbReference>
<dbReference type="SUPFAM" id="SSF56112">
    <property type="entry name" value="Protein kinase-like (PK-like)"/>
    <property type="match status" value="1"/>
</dbReference>
<dbReference type="EMBL" id="AP019860">
    <property type="protein sequence ID" value="BBM83747.1"/>
    <property type="molecule type" value="Genomic_DNA"/>
</dbReference>
<evidence type="ECO:0000256" key="1">
    <source>
        <dbReference type="ARBA" id="ARBA00012513"/>
    </source>
</evidence>
<feature type="region of interest" description="Disordered" evidence="8">
    <location>
        <begin position="439"/>
        <end position="675"/>
    </location>
</feature>
<dbReference type="GO" id="GO:0004674">
    <property type="term" value="F:protein serine/threonine kinase activity"/>
    <property type="evidence" value="ECO:0007669"/>
    <property type="project" value="UniProtKB-KW"/>
</dbReference>
<dbReference type="Proteomes" id="UP000326354">
    <property type="component" value="Chromosome"/>
</dbReference>
<dbReference type="PROSITE" id="PS50011">
    <property type="entry name" value="PROTEIN_KINASE_DOM"/>
    <property type="match status" value="1"/>
</dbReference>
<evidence type="ECO:0000259" key="9">
    <source>
        <dbReference type="PROSITE" id="PS50011"/>
    </source>
</evidence>
<evidence type="ECO:0000256" key="6">
    <source>
        <dbReference type="ARBA" id="ARBA00022840"/>
    </source>
</evidence>
<evidence type="ECO:0000256" key="4">
    <source>
        <dbReference type="ARBA" id="ARBA00022741"/>
    </source>
</evidence>
<dbReference type="Gene3D" id="1.10.510.10">
    <property type="entry name" value="Transferase(Phosphotransferase) domain 1"/>
    <property type="match status" value="1"/>
</dbReference>
<dbReference type="RefSeq" id="WP_173013237.1">
    <property type="nucleotide sequence ID" value="NZ_AP019860.1"/>
</dbReference>
<dbReference type="InterPro" id="IPR008271">
    <property type="entry name" value="Ser/Thr_kinase_AS"/>
</dbReference>
<dbReference type="Gene3D" id="3.30.200.20">
    <property type="entry name" value="Phosphorylase Kinase, domain 1"/>
    <property type="match status" value="1"/>
</dbReference>
<evidence type="ECO:0000313" key="10">
    <source>
        <dbReference type="EMBL" id="BBM83747.1"/>
    </source>
</evidence>
<dbReference type="CDD" id="cd14014">
    <property type="entry name" value="STKc_PknB_like"/>
    <property type="match status" value="1"/>
</dbReference>
<evidence type="ECO:0000256" key="8">
    <source>
        <dbReference type="SAM" id="MobiDB-lite"/>
    </source>
</evidence>
<evidence type="ECO:0000256" key="2">
    <source>
        <dbReference type="ARBA" id="ARBA00022527"/>
    </source>
</evidence>
<proteinExistence type="predicted"/>
<dbReference type="AlphaFoldDB" id="A0A5S9ILJ2"/>
<evidence type="ECO:0000313" key="11">
    <source>
        <dbReference type="Proteomes" id="UP000326354"/>
    </source>
</evidence>
<keyword evidence="3" id="KW-0808">Transferase</keyword>
<dbReference type="InterPro" id="IPR000719">
    <property type="entry name" value="Prot_kinase_dom"/>
</dbReference>
<name>A0A5S9ILJ2_UABAM</name>
<keyword evidence="11" id="KW-1185">Reference proteome</keyword>
<evidence type="ECO:0000256" key="5">
    <source>
        <dbReference type="ARBA" id="ARBA00022777"/>
    </source>
</evidence>
<dbReference type="Pfam" id="PF00069">
    <property type="entry name" value="Pkinase"/>
    <property type="match status" value="1"/>
</dbReference>
<gene>
    <name evidence="10" type="ORF">UABAM_02101</name>
</gene>
<protein>
    <recommendedName>
        <fullName evidence="1">non-specific serine/threonine protein kinase</fullName>
        <ecNumber evidence="1">2.7.11.1</ecNumber>
    </recommendedName>
</protein>
<reference evidence="10 11" key="1">
    <citation type="submission" date="2019-08" db="EMBL/GenBank/DDBJ databases">
        <title>Complete genome sequence of Candidatus Uab amorphum.</title>
        <authorList>
            <person name="Shiratori T."/>
            <person name="Suzuki S."/>
            <person name="Kakizawa Y."/>
            <person name="Ishida K."/>
        </authorList>
    </citation>
    <scope>NUCLEOTIDE SEQUENCE [LARGE SCALE GENOMIC DNA]</scope>
    <source>
        <strain evidence="10 11">SRT547</strain>
    </source>
</reference>
<feature type="compositionally biased region" description="Low complexity" evidence="8">
    <location>
        <begin position="465"/>
        <end position="474"/>
    </location>
</feature>
<dbReference type="InterPro" id="IPR011009">
    <property type="entry name" value="Kinase-like_dom_sf"/>
</dbReference>
<dbReference type="FunFam" id="1.10.510.10:FF:000021">
    <property type="entry name" value="Serine/threonine protein kinase"/>
    <property type="match status" value="1"/>
</dbReference>
<keyword evidence="5 10" id="KW-0418">Kinase</keyword>
<feature type="binding site" evidence="7">
    <location>
        <position position="160"/>
    </location>
    <ligand>
        <name>ATP</name>
        <dbReference type="ChEBI" id="CHEBI:30616"/>
    </ligand>
</feature>